<dbReference type="Proteomes" id="UP001148838">
    <property type="component" value="Unassembled WGS sequence"/>
</dbReference>
<sequence length="108" mass="11815">MAGLCEGGNEPSGSLKAICNVMHVQSAVPQLEVQSVQVRSSGWPRSWPCATYPLTWIRSIEIRPYVAAVMRRSTIVHKPSGRDSNTNHLRGRLNSATAEDQVAMQVLA</sequence>
<protein>
    <submittedName>
        <fullName evidence="1">Uncharacterized protein</fullName>
    </submittedName>
</protein>
<proteinExistence type="predicted"/>
<name>A0ABQ8RY52_PERAM</name>
<dbReference type="EMBL" id="JAJSOF020000040">
    <property type="protein sequence ID" value="KAJ4426557.1"/>
    <property type="molecule type" value="Genomic_DNA"/>
</dbReference>
<organism evidence="1 2">
    <name type="scientific">Periplaneta americana</name>
    <name type="common">American cockroach</name>
    <name type="synonym">Blatta americana</name>
    <dbReference type="NCBI Taxonomy" id="6978"/>
    <lineage>
        <taxon>Eukaryota</taxon>
        <taxon>Metazoa</taxon>
        <taxon>Ecdysozoa</taxon>
        <taxon>Arthropoda</taxon>
        <taxon>Hexapoda</taxon>
        <taxon>Insecta</taxon>
        <taxon>Pterygota</taxon>
        <taxon>Neoptera</taxon>
        <taxon>Polyneoptera</taxon>
        <taxon>Dictyoptera</taxon>
        <taxon>Blattodea</taxon>
        <taxon>Blattoidea</taxon>
        <taxon>Blattidae</taxon>
        <taxon>Blattinae</taxon>
        <taxon>Periplaneta</taxon>
    </lineage>
</organism>
<reference evidence="1 2" key="1">
    <citation type="journal article" date="2022" name="Allergy">
        <title>Genome assembly and annotation of Periplaneta americana reveal a comprehensive cockroach allergen profile.</title>
        <authorList>
            <person name="Wang L."/>
            <person name="Xiong Q."/>
            <person name="Saelim N."/>
            <person name="Wang L."/>
            <person name="Nong W."/>
            <person name="Wan A.T."/>
            <person name="Shi M."/>
            <person name="Liu X."/>
            <person name="Cao Q."/>
            <person name="Hui J.H.L."/>
            <person name="Sookrung N."/>
            <person name="Leung T.F."/>
            <person name="Tungtrongchitr A."/>
            <person name="Tsui S.K.W."/>
        </authorList>
    </citation>
    <scope>NUCLEOTIDE SEQUENCE [LARGE SCALE GENOMIC DNA]</scope>
    <source>
        <strain evidence="1">PWHHKU_190912</strain>
    </source>
</reference>
<keyword evidence="2" id="KW-1185">Reference proteome</keyword>
<evidence type="ECO:0000313" key="1">
    <source>
        <dbReference type="EMBL" id="KAJ4426557.1"/>
    </source>
</evidence>
<gene>
    <name evidence="1" type="ORF">ANN_27371</name>
</gene>
<comment type="caution">
    <text evidence="1">The sequence shown here is derived from an EMBL/GenBank/DDBJ whole genome shotgun (WGS) entry which is preliminary data.</text>
</comment>
<evidence type="ECO:0000313" key="2">
    <source>
        <dbReference type="Proteomes" id="UP001148838"/>
    </source>
</evidence>
<accession>A0ABQ8RY52</accession>